<keyword evidence="12" id="KW-1185">Reference proteome</keyword>
<feature type="coiled-coil region" evidence="10">
    <location>
        <begin position="185"/>
        <end position="212"/>
    </location>
</feature>
<dbReference type="GO" id="GO:0005789">
    <property type="term" value="C:endoplasmic reticulum membrane"/>
    <property type="evidence" value="ECO:0007669"/>
    <property type="project" value="UniProtKB-SubCell"/>
</dbReference>
<evidence type="ECO:0000256" key="4">
    <source>
        <dbReference type="ARBA" id="ARBA00022692"/>
    </source>
</evidence>
<evidence type="ECO:0000313" key="11">
    <source>
        <dbReference type="EMBL" id="KAF7805943.1"/>
    </source>
</evidence>
<evidence type="ECO:0000256" key="3">
    <source>
        <dbReference type="ARBA" id="ARBA00022475"/>
    </source>
</evidence>
<evidence type="ECO:0000256" key="5">
    <source>
        <dbReference type="ARBA" id="ARBA00022824"/>
    </source>
</evidence>
<accession>A0A834SKL9</accession>
<keyword evidence="7 10" id="KW-0175">Coiled coil</keyword>
<dbReference type="OrthoDB" id="656882at2759"/>
<comment type="caution">
    <text evidence="11">The sequence shown here is derived from an EMBL/GenBank/DDBJ whole genome shotgun (WGS) entry which is preliminary data.</text>
</comment>
<evidence type="ECO:0000256" key="2">
    <source>
        <dbReference type="ARBA" id="ARBA00004389"/>
    </source>
</evidence>
<dbReference type="PANTHER" id="PTHR32219:SF2">
    <property type="entry name" value="PROTON PUMP-INTERACTOR 1"/>
    <property type="match status" value="1"/>
</dbReference>
<keyword evidence="6" id="KW-1133">Transmembrane helix</keyword>
<proteinExistence type="inferred from homology"/>
<evidence type="ECO:0000256" key="9">
    <source>
        <dbReference type="ARBA" id="ARBA00038080"/>
    </source>
</evidence>
<evidence type="ECO:0000256" key="6">
    <source>
        <dbReference type="ARBA" id="ARBA00022989"/>
    </source>
</evidence>
<keyword evidence="3" id="KW-1003">Cell membrane</keyword>
<dbReference type="GO" id="GO:0005886">
    <property type="term" value="C:plasma membrane"/>
    <property type="evidence" value="ECO:0007669"/>
    <property type="project" value="UniProtKB-SubCell"/>
</dbReference>
<gene>
    <name evidence="11" type="ORF">G2W53_038104</name>
</gene>
<sequence length="456" mass="53417">MAINYIKKLEEKVKKGQEKKDRLLAMGRKRVASCDVEAEMSQIRSPKMEIRETNSSLEILLITGLDNHFIFYELIRILHEHNIDVLAANSSLAGHLMHHLLHAQIEPSSSEFGGRSKVSERLKRFVYGSVSDHVEIMQQQQELWDFDNIGCTLMEDKEENDVPKLVHQFYFVKLWPEDPDSVSRIRKAERVIEDMNQEHLRISEEIKEKMSERNLYGLRNSNYYYYYEGIRSSMGSKGLILNDLHAALDELCFTKNAPRRVSNKLCFKGELDNHKLNFMMLHGSKSLAEEKKVLREINKSEQRDVASFSSLDRLRNTLMDDYALGHRRERLSLRDKVRHIEKEFESIDKVISSLQKKLAGTYQKKAEAYQSILELKKANDGEITNYYQYCSLMNNVHQLAEKKDIAALDELSCSEVSKFMLEWNNNTAFREDYEKRVLQSLERRHLSRDGRMRSHK</sequence>
<dbReference type="AlphaFoldDB" id="A0A834SKL9"/>
<keyword evidence="5" id="KW-0256">Endoplasmic reticulum</keyword>
<evidence type="ECO:0000256" key="7">
    <source>
        <dbReference type="ARBA" id="ARBA00023054"/>
    </source>
</evidence>
<dbReference type="Proteomes" id="UP000634136">
    <property type="component" value="Unassembled WGS sequence"/>
</dbReference>
<reference evidence="11" key="1">
    <citation type="submission" date="2020-09" db="EMBL/GenBank/DDBJ databases">
        <title>Genome-Enabled Discovery of Anthraquinone Biosynthesis in Senna tora.</title>
        <authorList>
            <person name="Kang S.-H."/>
            <person name="Pandey R.P."/>
            <person name="Lee C.-M."/>
            <person name="Sim J.-S."/>
            <person name="Jeong J.-T."/>
            <person name="Choi B.-S."/>
            <person name="Jung M."/>
            <person name="Ginzburg D."/>
            <person name="Zhao K."/>
            <person name="Won S.Y."/>
            <person name="Oh T.-J."/>
            <person name="Yu Y."/>
            <person name="Kim N.-H."/>
            <person name="Lee O.R."/>
            <person name="Lee T.-H."/>
            <person name="Bashyal P."/>
            <person name="Kim T.-S."/>
            <person name="Lee W.-H."/>
            <person name="Kawkins C."/>
            <person name="Kim C.-K."/>
            <person name="Kim J.S."/>
            <person name="Ahn B.O."/>
            <person name="Rhee S.Y."/>
            <person name="Sohng J.K."/>
        </authorList>
    </citation>
    <scope>NUCLEOTIDE SEQUENCE</scope>
    <source>
        <tissue evidence="11">Leaf</tissue>
    </source>
</reference>
<evidence type="ECO:0000256" key="10">
    <source>
        <dbReference type="SAM" id="Coils"/>
    </source>
</evidence>
<keyword evidence="8" id="KW-0472">Membrane</keyword>
<keyword evidence="4" id="KW-0812">Transmembrane</keyword>
<dbReference type="PANTHER" id="PTHR32219">
    <property type="entry name" value="RNA-BINDING PROTEIN YLMH-RELATED"/>
    <property type="match status" value="1"/>
</dbReference>
<evidence type="ECO:0000256" key="1">
    <source>
        <dbReference type="ARBA" id="ARBA00004162"/>
    </source>
</evidence>
<comment type="similarity">
    <text evidence="9">Belongs to the plant Proton pump-interactor protein family.</text>
</comment>
<dbReference type="EMBL" id="JAAIUW010000012">
    <property type="protein sequence ID" value="KAF7805943.1"/>
    <property type="molecule type" value="Genomic_DNA"/>
</dbReference>
<name>A0A834SKL9_9FABA</name>
<evidence type="ECO:0000313" key="12">
    <source>
        <dbReference type="Proteomes" id="UP000634136"/>
    </source>
</evidence>
<organism evidence="11 12">
    <name type="scientific">Senna tora</name>
    <dbReference type="NCBI Taxonomy" id="362788"/>
    <lineage>
        <taxon>Eukaryota</taxon>
        <taxon>Viridiplantae</taxon>
        <taxon>Streptophyta</taxon>
        <taxon>Embryophyta</taxon>
        <taxon>Tracheophyta</taxon>
        <taxon>Spermatophyta</taxon>
        <taxon>Magnoliopsida</taxon>
        <taxon>eudicotyledons</taxon>
        <taxon>Gunneridae</taxon>
        <taxon>Pentapetalae</taxon>
        <taxon>rosids</taxon>
        <taxon>fabids</taxon>
        <taxon>Fabales</taxon>
        <taxon>Fabaceae</taxon>
        <taxon>Caesalpinioideae</taxon>
        <taxon>Cassia clade</taxon>
        <taxon>Senna</taxon>
    </lineage>
</organism>
<comment type="subcellular location">
    <subcellularLocation>
        <location evidence="1">Cell membrane</location>
        <topology evidence="1">Single-pass membrane protein</topology>
    </subcellularLocation>
    <subcellularLocation>
        <location evidence="2">Endoplasmic reticulum membrane</location>
        <topology evidence="2">Single-pass membrane protein</topology>
    </subcellularLocation>
</comment>
<evidence type="ECO:0000256" key="8">
    <source>
        <dbReference type="ARBA" id="ARBA00023136"/>
    </source>
</evidence>
<protein>
    <submittedName>
        <fullName evidence="11">Proton pump-interactor 1-like</fullName>
    </submittedName>
</protein>
<dbReference type="InterPro" id="IPR055282">
    <property type="entry name" value="PPI1-4"/>
</dbReference>